<name>A0A7K3MAY4_9ACTN</name>
<proteinExistence type="predicted"/>
<dbReference type="Proteomes" id="UP000460435">
    <property type="component" value="Unassembled WGS sequence"/>
</dbReference>
<accession>A0A7K3MAY4</accession>
<gene>
    <name evidence="2" type="ORF">F7O44_24290</name>
</gene>
<evidence type="ECO:0008006" key="4">
    <source>
        <dbReference type="Google" id="ProtNLM"/>
    </source>
</evidence>
<feature type="region of interest" description="Disordered" evidence="1">
    <location>
        <begin position="51"/>
        <end position="71"/>
    </location>
</feature>
<keyword evidence="3" id="KW-1185">Reference proteome</keyword>
<evidence type="ECO:0000313" key="2">
    <source>
        <dbReference type="EMBL" id="NDL60197.1"/>
    </source>
</evidence>
<reference evidence="2 3" key="1">
    <citation type="submission" date="2019-11" db="EMBL/GenBank/DDBJ databases">
        <authorList>
            <person name="Li X.-J."/>
            <person name="Feng X.-M."/>
        </authorList>
    </citation>
    <scope>NUCLEOTIDE SEQUENCE [LARGE SCALE GENOMIC DNA]</scope>
    <source>
        <strain evidence="2 3">XMNu-373</strain>
    </source>
</reference>
<comment type="caution">
    <text evidence="2">The sequence shown here is derived from an EMBL/GenBank/DDBJ whole genome shotgun (WGS) entry which is preliminary data.</text>
</comment>
<feature type="compositionally biased region" description="Acidic residues" evidence="1">
    <location>
        <begin position="51"/>
        <end position="69"/>
    </location>
</feature>
<evidence type="ECO:0000313" key="3">
    <source>
        <dbReference type="Proteomes" id="UP000460435"/>
    </source>
</evidence>
<dbReference type="AlphaFoldDB" id="A0A7K3MAY4"/>
<protein>
    <recommendedName>
        <fullName evidence="4">ATP/GTP-binding protein</fullName>
    </recommendedName>
</protein>
<evidence type="ECO:0000256" key="1">
    <source>
        <dbReference type="SAM" id="MobiDB-lite"/>
    </source>
</evidence>
<dbReference type="RefSeq" id="WP_162452900.1">
    <property type="nucleotide sequence ID" value="NZ_WLZY01000010.1"/>
</dbReference>
<sequence>MPLNRCRWLVQVIAPLVLMSFLAVGPLSWQAHAGLAICWDRDSGTFIDCEVTDDDDDGGGEGDDGDNDNGVERSCYVIRGESREEVPCTAETGYGTGTWSNGRQCYVGLATPQPEPDNAVWEGNYPQGAIYYCADMGLTFYGETYLFWSESSPDEIAVDPEVLAYQALTSMQLGAIGVGMAPATLSRNPDSMGLVGAPVWMWAADPSPQTWGPNTASASAGSVSVTVTAAVEEVVWDMGDGASVTCSTPGEAFNEAKGVRESSDCGYRYQRTSRDQPEQGFTVTATTYWVAPWESNTGASGTISLELTATEQVRIGERQLIEQ</sequence>
<organism evidence="2 3">
    <name type="scientific">Phytoactinopolyspora mesophila</name>
    <dbReference type="NCBI Taxonomy" id="2650750"/>
    <lineage>
        <taxon>Bacteria</taxon>
        <taxon>Bacillati</taxon>
        <taxon>Actinomycetota</taxon>
        <taxon>Actinomycetes</taxon>
        <taxon>Jiangellales</taxon>
        <taxon>Jiangellaceae</taxon>
        <taxon>Phytoactinopolyspora</taxon>
    </lineage>
</organism>
<dbReference type="EMBL" id="WLZY01000010">
    <property type="protein sequence ID" value="NDL60197.1"/>
    <property type="molecule type" value="Genomic_DNA"/>
</dbReference>